<accession>A0A4Y4D8F8</accession>
<reference evidence="2 3" key="1">
    <citation type="submission" date="2019-06" db="EMBL/GenBank/DDBJ databases">
        <title>Whole genome shotgun sequence of Kocuria varians NBRC 15358.</title>
        <authorList>
            <person name="Hosoyama A."/>
            <person name="Uohara A."/>
            <person name="Ohji S."/>
            <person name="Ichikawa N."/>
        </authorList>
    </citation>
    <scope>NUCLEOTIDE SEQUENCE [LARGE SCALE GENOMIC DNA]</scope>
    <source>
        <strain evidence="2 3">NBRC 15358</strain>
    </source>
</reference>
<gene>
    <name evidence="2" type="ORF">KVA01_21590</name>
</gene>
<comment type="caution">
    <text evidence="2">The sequence shown here is derived from an EMBL/GenBank/DDBJ whole genome shotgun (WGS) entry which is preliminary data.</text>
</comment>
<sequence length="183" mass="19059">MRLTQKLPAVVLAVLAGATWAVPAAVSRAVENPTTTVNTRETEALEATAGANLEYQAPAGWSTSPSTSRASVVYTKPEDDQTLKMSVVDGSQDFDVTADRVLRQQALDGTSAAFDGGEIKTSNGFTGKSCVAIKTEEKATGPCAVVHKEDLVVLVTATSTGKGEAPDLQNLLNSFTMVKGAAE</sequence>
<feature type="signal peptide" evidence="1">
    <location>
        <begin position="1"/>
        <end position="24"/>
    </location>
</feature>
<keyword evidence="3" id="KW-1185">Reference proteome</keyword>
<dbReference type="EMBL" id="BJNW01000021">
    <property type="protein sequence ID" value="GED00005.1"/>
    <property type="molecule type" value="Genomic_DNA"/>
</dbReference>
<keyword evidence="1" id="KW-0732">Signal</keyword>
<dbReference type="Proteomes" id="UP000315730">
    <property type="component" value="Unassembled WGS sequence"/>
</dbReference>
<dbReference type="STRING" id="1272.GCA_900014985_00871"/>
<dbReference type="RefSeq" id="WP_141270254.1">
    <property type="nucleotide sequence ID" value="NZ_BJNW01000021.1"/>
</dbReference>
<name>A0A4Y4D8F8_KOCVA</name>
<proteinExistence type="predicted"/>
<organism evidence="2 3">
    <name type="scientific">Kocuria varians</name>
    <name type="common">Micrococcus varians</name>
    <dbReference type="NCBI Taxonomy" id="1272"/>
    <lineage>
        <taxon>Bacteria</taxon>
        <taxon>Bacillati</taxon>
        <taxon>Actinomycetota</taxon>
        <taxon>Actinomycetes</taxon>
        <taxon>Micrococcales</taxon>
        <taxon>Micrococcaceae</taxon>
        <taxon>Kocuria</taxon>
    </lineage>
</organism>
<feature type="chain" id="PRO_5039472407" evidence="1">
    <location>
        <begin position="25"/>
        <end position="183"/>
    </location>
</feature>
<evidence type="ECO:0000256" key="1">
    <source>
        <dbReference type="SAM" id="SignalP"/>
    </source>
</evidence>
<evidence type="ECO:0000313" key="3">
    <source>
        <dbReference type="Proteomes" id="UP000315730"/>
    </source>
</evidence>
<dbReference type="AlphaFoldDB" id="A0A4Y4D8F8"/>
<dbReference type="OrthoDB" id="4883602at2"/>
<evidence type="ECO:0000313" key="2">
    <source>
        <dbReference type="EMBL" id="GED00005.1"/>
    </source>
</evidence>
<protein>
    <submittedName>
        <fullName evidence="2">Uncharacterized protein</fullName>
    </submittedName>
</protein>